<keyword evidence="4" id="KW-0378">Hydrolase</keyword>
<dbReference type="GO" id="GO:0042262">
    <property type="term" value="P:DNA protection"/>
    <property type="evidence" value="ECO:0007669"/>
    <property type="project" value="TreeGrafter"/>
</dbReference>
<evidence type="ECO:0000256" key="1">
    <source>
        <dbReference type="ARBA" id="ARBA00001946"/>
    </source>
</evidence>
<sequence length="158" mass="18449">MYVIVIRSYLVTRREGLERESGKLEPGETPLQAAKRELEEEACIQAPLEHAGELLFVIEGDQTAFHIDIFRADEYAGIVTETDEMRPQWFRTDDTTPHKAGSSEDKNTYLPIPFDQMWDDDVHWFPLLLKKQFFVGRSDFLRDGDNFVPCRWWFGTDC</sequence>
<protein>
    <recommendedName>
        <fullName evidence="6">Nudix hydrolase domain-containing protein</fullName>
    </recommendedName>
</protein>
<dbReference type="InterPro" id="IPR015797">
    <property type="entry name" value="NUDIX_hydrolase-like_dom_sf"/>
</dbReference>
<dbReference type="GO" id="GO:0046872">
    <property type="term" value="F:metal ion binding"/>
    <property type="evidence" value="ECO:0007669"/>
    <property type="project" value="UniProtKB-KW"/>
</dbReference>
<dbReference type="CDD" id="cd03427">
    <property type="entry name" value="NUDIX_MTH1_Nudt1"/>
    <property type="match status" value="1"/>
</dbReference>
<dbReference type="GO" id="GO:0008413">
    <property type="term" value="F:8-oxo-7,8-dihydroguanosine triphosphate pyrophosphatase activity"/>
    <property type="evidence" value="ECO:0007669"/>
    <property type="project" value="TreeGrafter"/>
</dbReference>
<accession>A0A2A9NAQ4</accession>
<dbReference type="OrthoDB" id="447842at2759"/>
<evidence type="ECO:0000256" key="3">
    <source>
        <dbReference type="ARBA" id="ARBA00022723"/>
    </source>
</evidence>
<comment type="similarity">
    <text evidence="2">Belongs to the Nudix hydrolase family.</text>
</comment>
<dbReference type="Pfam" id="PF00293">
    <property type="entry name" value="NUDIX"/>
    <property type="match status" value="1"/>
</dbReference>
<dbReference type="GO" id="GO:0005737">
    <property type="term" value="C:cytoplasm"/>
    <property type="evidence" value="ECO:0007669"/>
    <property type="project" value="TreeGrafter"/>
</dbReference>
<dbReference type="EMBL" id="KZ302096">
    <property type="protein sequence ID" value="PFH47709.1"/>
    <property type="molecule type" value="Genomic_DNA"/>
</dbReference>
<dbReference type="Gene3D" id="3.90.79.10">
    <property type="entry name" value="Nucleoside Triphosphate Pyrophosphohydrolase"/>
    <property type="match status" value="1"/>
</dbReference>
<evidence type="ECO:0000313" key="7">
    <source>
        <dbReference type="EMBL" id="PFH47709.1"/>
    </source>
</evidence>
<keyword evidence="5" id="KW-0460">Magnesium</keyword>
<evidence type="ECO:0000256" key="2">
    <source>
        <dbReference type="ARBA" id="ARBA00005582"/>
    </source>
</evidence>
<dbReference type="Proteomes" id="UP000242287">
    <property type="component" value="Unassembled WGS sequence"/>
</dbReference>
<feature type="domain" description="Nudix hydrolase" evidence="6">
    <location>
        <begin position="21"/>
        <end position="100"/>
    </location>
</feature>
<dbReference type="InterPro" id="IPR000086">
    <property type="entry name" value="NUDIX_hydrolase_dom"/>
</dbReference>
<dbReference type="PANTHER" id="PTHR43758">
    <property type="entry name" value="7,8-DIHYDRO-8-OXOGUANINE TRIPHOSPHATASE"/>
    <property type="match status" value="1"/>
</dbReference>
<evidence type="ECO:0000256" key="4">
    <source>
        <dbReference type="ARBA" id="ARBA00022801"/>
    </source>
</evidence>
<dbReference type="SUPFAM" id="SSF55811">
    <property type="entry name" value="Nudix"/>
    <property type="match status" value="1"/>
</dbReference>
<gene>
    <name evidence="7" type="ORF">AMATHDRAFT_77064</name>
</gene>
<comment type="cofactor">
    <cofactor evidence="1">
        <name>Mg(2+)</name>
        <dbReference type="ChEBI" id="CHEBI:18420"/>
    </cofactor>
</comment>
<keyword evidence="8" id="KW-1185">Reference proteome</keyword>
<dbReference type="AlphaFoldDB" id="A0A2A9NAQ4"/>
<evidence type="ECO:0000256" key="5">
    <source>
        <dbReference type="ARBA" id="ARBA00022842"/>
    </source>
</evidence>
<evidence type="ECO:0000313" key="8">
    <source>
        <dbReference type="Proteomes" id="UP000242287"/>
    </source>
</evidence>
<name>A0A2A9NAQ4_9AGAR</name>
<dbReference type="PANTHER" id="PTHR43758:SF2">
    <property type="entry name" value="OXIDIZED PURINE NUCLEOSIDE TRIPHOSPHATE HYDROLASE"/>
    <property type="match status" value="1"/>
</dbReference>
<keyword evidence="3" id="KW-0479">Metal-binding</keyword>
<organism evidence="7 8">
    <name type="scientific">Amanita thiersii Skay4041</name>
    <dbReference type="NCBI Taxonomy" id="703135"/>
    <lineage>
        <taxon>Eukaryota</taxon>
        <taxon>Fungi</taxon>
        <taxon>Dikarya</taxon>
        <taxon>Basidiomycota</taxon>
        <taxon>Agaricomycotina</taxon>
        <taxon>Agaricomycetes</taxon>
        <taxon>Agaricomycetidae</taxon>
        <taxon>Agaricales</taxon>
        <taxon>Pluteineae</taxon>
        <taxon>Amanitaceae</taxon>
        <taxon>Amanita</taxon>
    </lineage>
</organism>
<dbReference type="STRING" id="703135.A0A2A9NAQ4"/>
<proteinExistence type="inferred from homology"/>
<evidence type="ECO:0000259" key="6">
    <source>
        <dbReference type="Pfam" id="PF00293"/>
    </source>
</evidence>
<reference evidence="7 8" key="1">
    <citation type="submission" date="2014-02" db="EMBL/GenBank/DDBJ databases">
        <title>Transposable element dynamics among asymbiotic and ectomycorrhizal Amanita fungi.</title>
        <authorList>
            <consortium name="DOE Joint Genome Institute"/>
            <person name="Hess J."/>
            <person name="Skrede I."/>
            <person name="Wolfe B."/>
            <person name="LaButti K."/>
            <person name="Ohm R.A."/>
            <person name="Grigoriev I.V."/>
            <person name="Pringle A."/>
        </authorList>
    </citation>
    <scope>NUCLEOTIDE SEQUENCE [LARGE SCALE GENOMIC DNA]</scope>
    <source>
        <strain evidence="7 8">SKay4041</strain>
    </source>
</reference>